<keyword evidence="1 5" id="KW-0645">Protease</keyword>
<dbReference type="InterPro" id="IPR001940">
    <property type="entry name" value="Peptidase_S1C"/>
</dbReference>
<dbReference type="InterPro" id="IPR051201">
    <property type="entry name" value="Chloro_Bact_Ser_Proteases"/>
</dbReference>
<dbReference type="InterPro" id="IPR036034">
    <property type="entry name" value="PDZ_sf"/>
</dbReference>
<feature type="domain" description="PDZ" evidence="4">
    <location>
        <begin position="263"/>
        <end position="339"/>
    </location>
</feature>
<evidence type="ECO:0000313" key="6">
    <source>
        <dbReference type="Proteomes" id="UP000187941"/>
    </source>
</evidence>
<protein>
    <submittedName>
        <fullName evidence="5">Serine protease</fullName>
    </submittedName>
</protein>
<dbReference type="EMBL" id="CP014263">
    <property type="protein sequence ID" value="AQG78610.1"/>
    <property type="molecule type" value="Genomic_DNA"/>
</dbReference>
<dbReference type="Pfam" id="PF13365">
    <property type="entry name" value="Trypsin_2"/>
    <property type="match status" value="1"/>
</dbReference>
<organism evidence="5 6">
    <name type="scientific">Spirosoma montaniterrae</name>
    <dbReference type="NCBI Taxonomy" id="1178516"/>
    <lineage>
        <taxon>Bacteria</taxon>
        <taxon>Pseudomonadati</taxon>
        <taxon>Bacteroidota</taxon>
        <taxon>Cytophagia</taxon>
        <taxon>Cytophagales</taxon>
        <taxon>Cytophagaceae</taxon>
        <taxon>Spirosoma</taxon>
    </lineage>
</organism>
<dbReference type="InterPro" id="IPR009003">
    <property type="entry name" value="Peptidase_S1_PA"/>
</dbReference>
<evidence type="ECO:0000256" key="1">
    <source>
        <dbReference type="ARBA" id="ARBA00022670"/>
    </source>
</evidence>
<dbReference type="KEGG" id="smon:AWR27_04200"/>
<gene>
    <name evidence="5" type="ORF">AWR27_04200</name>
</gene>
<dbReference type="RefSeq" id="WP_077130049.1">
    <property type="nucleotide sequence ID" value="NZ_CP014263.1"/>
</dbReference>
<dbReference type="GO" id="GO:0004252">
    <property type="term" value="F:serine-type endopeptidase activity"/>
    <property type="evidence" value="ECO:0007669"/>
    <property type="project" value="InterPro"/>
</dbReference>
<dbReference type="Gene3D" id="2.40.10.120">
    <property type="match status" value="1"/>
</dbReference>
<accession>A0A1P9WTD9</accession>
<evidence type="ECO:0000256" key="3">
    <source>
        <dbReference type="SAM" id="MobiDB-lite"/>
    </source>
</evidence>
<feature type="region of interest" description="Disordered" evidence="3">
    <location>
        <begin position="1"/>
        <end position="20"/>
    </location>
</feature>
<dbReference type="Pfam" id="PF13180">
    <property type="entry name" value="PDZ_2"/>
    <property type="match status" value="1"/>
</dbReference>
<dbReference type="GO" id="GO:0006508">
    <property type="term" value="P:proteolysis"/>
    <property type="evidence" value="ECO:0007669"/>
    <property type="project" value="UniProtKB-KW"/>
</dbReference>
<feature type="region of interest" description="Disordered" evidence="3">
    <location>
        <begin position="52"/>
        <end position="77"/>
    </location>
</feature>
<dbReference type="PROSITE" id="PS50106">
    <property type="entry name" value="PDZ"/>
    <property type="match status" value="1"/>
</dbReference>
<dbReference type="STRING" id="1178516.AWR27_04200"/>
<evidence type="ECO:0000313" key="5">
    <source>
        <dbReference type="EMBL" id="AQG78610.1"/>
    </source>
</evidence>
<dbReference type="InterPro" id="IPR001478">
    <property type="entry name" value="PDZ"/>
</dbReference>
<feature type="compositionally biased region" description="Polar residues" evidence="3">
    <location>
        <begin position="52"/>
        <end position="65"/>
    </location>
</feature>
<reference evidence="5 6" key="1">
    <citation type="submission" date="2016-01" db="EMBL/GenBank/DDBJ databases">
        <authorList>
            <person name="Oliw E.H."/>
        </authorList>
    </citation>
    <scope>NUCLEOTIDE SEQUENCE [LARGE SCALE GENOMIC DNA]</scope>
    <source>
        <strain evidence="5 6">DY10</strain>
    </source>
</reference>
<evidence type="ECO:0000256" key="2">
    <source>
        <dbReference type="ARBA" id="ARBA00022801"/>
    </source>
</evidence>
<dbReference type="SUPFAM" id="SSF50494">
    <property type="entry name" value="Trypsin-like serine proteases"/>
    <property type="match status" value="1"/>
</dbReference>
<dbReference type="OrthoDB" id="9758917at2"/>
<dbReference type="PRINTS" id="PR00834">
    <property type="entry name" value="PROTEASES2C"/>
</dbReference>
<dbReference type="AlphaFoldDB" id="A0A1P9WTD9"/>
<keyword evidence="6" id="KW-1185">Reference proteome</keyword>
<dbReference type="SMART" id="SM00228">
    <property type="entry name" value="PDZ"/>
    <property type="match status" value="1"/>
</dbReference>
<dbReference type="PANTHER" id="PTHR43343:SF3">
    <property type="entry name" value="PROTEASE DO-LIKE 8, CHLOROPLASTIC"/>
    <property type="match status" value="1"/>
</dbReference>
<keyword evidence="2" id="KW-0378">Hydrolase</keyword>
<dbReference type="Proteomes" id="UP000187941">
    <property type="component" value="Chromosome"/>
</dbReference>
<sequence>MNPYYVSLDNDSSPSLGRAGESDATLLDAYSNTVVNVAKKVSSSVVQIKVNRTVSKRSQPANSPQRRPGQGGNEGGTGSGFVISTDGYIVTNNHVVAGASQIDVALPDRNDGPGHSFEAALIGRDPATDIAVLKIYADGLKAIRFANSKDVQVGQIAIAIGNPYGFQYSLTAGVVSALGRTLRSESGRLIDDVIQTDAALNPGNSGGPLVNSSGDVIGVNTAVILPAQGICFAVSSNLAALVAGKLIMEGRVRRGYLGIAGQLINLTERIRQYNQLSVKTGIMVASVEPDGVAGNGELRQGDIIVGFNGQPVATVDDLHRLLTDEIIGRRVQLTILRDNRQQGIMVTPGELK</sequence>
<dbReference type="Gene3D" id="2.30.42.10">
    <property type="match status" value="1"/>
</dbReference>
<proteinExistence type="predicted"/>
<dbReference type="SUPFAM" id="SSF50156">
    <property type="entry name" value="PDZ domain-like"/>
    <property type="match status" value="1"/>
</dbReference>
<evidence type="ECO:0000259" key="4">
    <source>
        <dbReference type="PROSITE" id="PS50106"/>
    </source>
</evidence>
<name>A0A1P9WTD9_9BACT</name>
<dbReference type="PANTHER" id="PTHR43343">
    <property type="entry name" value="PEPTIDASE S12"/>
    <property type="match status" value="1"/>
</dbReference>